<accession>A0A936YZM2</accession>
<name>A0A936YZM2_9BURK</name>
<dbReference type="Proteomes" id="UP000599109">
    <property type="component" value="Unassembled WGS sequence"/>
</dbReference>
<gene>
    <name evidence="2" type="ORF">JJ685_14720</name>
</gene>
<evidence type="ECO:0000256" key="1">
    <source>
        <dbReference type="SAM" id="MobiDB-lite"/>
    </source>
</evidence>
<dbReference type="AlphaFoldDB" id="A0A936YZM2"/>
<keyword evidence="3" id="KW-1185">Reference proteome</keyword>
<evidence type="ECO:0008006" key="4">
    <source>
        <dbReference type="Google" id="ProtNLM"/>
    </source>
</evidence>
<protein>
    <recommendedName>
        <fullName evidence="4">Glycine zipper domain-containing protein</fullName>
    </recommendedName>
</protein>
<reference evidence="2 3" key="1">
    <citation type="journal article" date="2017" name="Int. J. Syst. Evol. Microbiol.">
        <title>Ramlibacter monticola sp. nov., isolated from forest soil.</title>
        <authorList>
            <person name="Chaudhary D.K."/>
            <person name="Kim J."/>
        </authorList>
    </citation>
    <scope>NUCLEOTIDE SEQUENCE [LARGE SCALE GENOMIC DNA]</scope>
    <source>
        <strain evidence="2 3">KACC 19175</strain>
    </source>
</reference>
<sequence length="172" mass="17919">MNDHKRDLPADPNAHPAAKESGKGAVAGGVVGGVAGGAAAGAAAGGMTGPVGAAVGAAIGAVVGAVAGRMKADPAVEDTYWRDNYASRPYVTGGTSYDEYAPAYRYGVDAYNRYPDRPFDEIEPELGRDWGTARGRSKLEWEHAKHASRDAWHRASNAVERAVPGDSDHDGR</sequence>
<dbReference type="RefSeq" id="WP_201675019.1">
    <property type="nucleotide sequence ID" value="NZ_JAEQNE010000003.1"/>
</dbReference>
<feature type="region of interest" description="Disordered" evidence="1">
    <location>
        <begin position="150"/>
        <end position="172"/>
    </location>
</feature>
<organism evidence="2 3">
    <name type="scientific">Ramlibacter monticola</name>
    <dbReference type="NCBI Taxonomy" id="1926872"/>
    <lineage>
        <taxon>Bacteria</taxon>
        <taxon>Pseudomonadati</taxon>
        <taxon>Pseudomonadota</taxon>
        <taxon>Betaproteobacteria</taxon>
        <taxon>Burkholderiales</taxon>
        <taxon>Comamonadaceae</taxon>
        <taxon>Ramlibacter</taxon>
    </lineage>
</organism>
<feature type="region of interest" description="Disordered" evidence="1">
    <location>
        <begin position="1"/>
        <end position="23"/>
    </location>
</feature>
<comment type="caution">
    <text evidence="2">The sequence shown here is derived from an EMBL/GenBank/DDBJ whole genome shotgun (WGS) entry which is preliminary data.</text>
</comment>
<evidence type="ECO:0000313" key="3">
    <source>
        <dbReference type="Proteomes" id="UP000599109"/>
    </source>
</evidence>
<proteinExistence type="predicted"/>
<dbReference type="EMBL" id="JAEQNE010000003">
    <property type="protein sequence ID" value="MBL0392390.1"/>
    <property type="molecule type" value="Genomic_DNA"/>
</dbReference>
<evidence type="ECO:0000313" key="2">
    <source>
        <dbReference type="EMBL" id="MBL0392390.1"/>
    </source>
</evidence>